<evidence type="ECO:0000256" key="1">
    <source>
        <dbReference type="ARBA" id="ARBA00002790"/>
    </source>
</evidence>
<evidence type="ECO:0000256" key="12">
    <source>
        <dbReference type="PIRSR" id="PIRSR006621-1"/>
    </source>
</evidence>
<dbReference type="Gene3D" id="1.10.1200.80">
    <property type="entry name" value="Putative flavin oxidoreducatase, domain 2"/>
    <property type="match status" value="1"/>
</dbReference>
<keyword evidence="3 11" id="KW-0285">Flavoprotein</keyword>
<keyword evidence="6" id="KW-0521">NADP</keyword>
<sequence length="336" mass="38554">MHKNDNFWNKAKHIFALAPMEDVTDTVFRELIINESEPNRLNLVFSEFLSTDGFCHPVGRDKVLHRFKVNPSELALKNKKNIQLIAQIWGTDPEKFYQTAQYIQANTPFDGIDINMGCPQKNIIKKGACSALISHPDLAKEIIQATTEATHLPVSVKTRIGFKKVETENWISHLLQTPIRALTIHGRTQKQMSEGQADWNEIGKVVTLRDEINPHIKILGNGDVLSIEDGNHKIDEYGVDGIMVGRGIFNNFWMFSSKEDVTIEDKLRAMWNHAVLFDNTWKNEKPWVLLRRFFKIYTHHLPMAAQLRDAVMRTHNINELQAALNDYRSKLSNISS</sequence>
<dbReference type="eggNOG" id="COG0042">
    <property type="taxonomic scope" value="Bacteria"/>
</dbReference>
<keyword evidence="13" id="KW-0547">Nucleotide-binding</keyword>
<organism evidence="15 16">
    <name type="scientific">Saccharicrinis fermentans DSM 9555 = JCM 21142</name>
    <dbReference type="NCBI Taxonomy" id="869213"/>
    <lineage>
        <taxon>Bacteria</taxon>
        <taxon>Pseudomonadati</taxon>
        <taxon>Bacteroidota</taxon>
        <taxon>Bacteroidia</taxon>
        <taxon>Marinilabiliales</taxon>
        <taxon>Marinilabiliaceae</taxon>
        <taxon>Saccharicrinis</taxon>
    </lineage>
</organism>
<dbReference type="CDD" id="cd02801">
    <property type="entry name" value="DUS_like_FMN"/>
    <property type="match status" value="1"/>
</dbReference>
<evidence type="ECO:0000259" key="14">
    <source>
        <dbReference type="Pfam" id="PF01207"/>
    </source>
</evidence>
<comment type="caution">
    <text evidence="15">The sequence shown here is derived from an EMBL/GenBank/DDBJ whole genome shotgun (WGS) entry which is preliminary data.</text>
</comment>
<keyword evidence="8 11" id="KW-0560">Oxidoreductase</keyword>
<evidence type="ECO:0000256" key="8">
    <source>
        <dbReference type="ARBA" id="ARBA00023002"/>
    </source>
</evidence>
<protein>
    <recommendedName>
        <fullName evidence="11">tRNA-dihydrouridine synthase</fullName>
        <ecNumber evidence="11">1.3.1.-</ecNumber>
    </recommendedName>
</protein>
<dbReference type="PANTHER" id="PTHR11082">
    <property type="entry name" value="TRNA-DIHYDROURIDINE SYNTHASE"/>
    <property type="match status" value="1"/>
</dbReference>
<evidence type="ECO:0000256" key="11">
    <source>
        <dbReference type="PIRNR" id="PIRNR006621"/>
    </source>
</evidence>
<keyword evidence="4 11" id="KW-0288">FMN</keyword>
<keyword evidence="7" id="KW-0694">RNA-binding</keyword>
<feature type="binding site" evidence="13">
    <location>
        <position position="185"/>
    </location>
    <ligand>
        <name>FMN</name>
        <dbReference type="ChEBI" id="CHEBI:58210"/>
    </ligand>
</feature>
<dbReference type="Gene3D" id="3.20.20.70">
    <property type="entry name" value="Aldolase class I"/>
    <property type="match status" value="1"/>
</dbReference>
<comment type="similarity">
    <text evidence="11">Belongs to the dus family.</text>
</comment>
<feature type="binding site" evidence="13">
    <location>
        <position position="157"/>
    </location>
    <ligand>
        <name>FMN</name>
        <dbReference type="ChEBI" id="CHEBI:58210"/>
    </ligand>
</feature>
<gene>
    <name evidence="15" type="ORF">JCM21142_93701</name>
</gene>
<feature type="active site" description="Proton donor" evidence="12">
    <location>
        <position position="118"/>
    </location>
</feature>
<dbReference type="SUPFAM" id="SSF51395">
    <property type="entry name" value="FMN-linked oxidoreductases"/>
    <property type="match status" value="1"/>
</dbReference>
<dbReference type="GO" id="GO:0050660">
    <property type="term" value="F:flavin adenine dinucleotide binding"/>
    <property type="evidence" value="ECO:0007669"/>
    <property type="project" value="InterPro"/>
</dbReference>
<comment type="cofactor">
    <cofactor evidence="11 13">
        <name>FMN</name>
        <dbReference type="ChEBI" id="CHEBI:58210"/>
    </cofactor>
</comment>
<keyword evidence="2" id="KW-0820">tRNA-binding</keyword>
<proteinExistence type="inferred from homology"/>
<dbReference type="GO" id="GO:0017150">
    <property type="term" value="F:tRNA dihydrouridine synthase activity"/>
    <property type="evidence" value="ECO:0007669"/>
    <property type="project" value="InterPro"/>
</dbReference>
<feature type="domain" description="DUS-like FMN-binding" evidence="14">
    <location>
        <begin position="17"/>
        <end position="322"/>
    </location>
</feature>
<evidence type="ECO:0000256" key="2">
    <source>
        <dbReference type="ARBA" id="ARBA00022555"/>
    </source>
</evidence>
<evidence type="ECO:0000313" key="16">
    <source>
        <dbReference type="Proteomes" id="UP000019402"/>
    </source>
</evidence>
<evidence type="ECO:0000256" key="13">
    <source>
        <dbReference type="PIRSR" id="PIRSR006621-2"/>
    </source>
</evidence>
<dbReference type="OrthoDB" id="9764501at2"/>
<evidence type="ECO:0000256" key="7">
    <source>
        <dbReference type="ARBA" id="ARBA00022884"/>
    </source>
</evidence>
<dbReference type="PIRSF" id="PIRSF006621">
    <property type="entry name" value="Dus"/>
    <property type="match status" value="1"/>
</dbReference>
<evidence type="ECO:0000256" key="5">
    <source>
        <dbReference type="ARBA" id="ARBA00022694"/>
    </source>
</evidence>
<feature type="binding site" evidence="13">
    <location>
        <position position="87"/>
    </location>
    <ligand>
        <name>FMN</name>
        <dbReference type="ChEBI" id="CHEBI:58210"/>
    </ligand>
</feature>
<evidence type="ECO:0000313" key="15">
    <source>
        <dbReference type="EMBL" id="GAF04978.1"/>
    </source>
</evidence>
<dbReference type="PANTHER" id="PTHR11082:SF25">
    <property type="entry name" value="DUS-LIKE FMN-BINDING DOMAIN-CONTAINING PROTEIN"/>
    <property type="match status" value="1"/>
</dbReference>
<dbReference type="STRING" id="869213.GCA_000517085_02495"/>
<reference evidence="15 16" key="1">
    <citation type="journal article" date="2014" name="Genome Announc.">
        <title>Draft Genome Sequence of Cytophaga fermentans JCM 21142T, a Facultative Anaerobe Isolated from Marine Mud.</title>
        <authorList>
            <person name="Starns D."/>
            <person name="Oshima K."/>
            <person name="Suda W."/>
            <person name="Iino T."/>
            <person name="Yuki M."/>
            <person name="Inoue J."/>
            <person name="Kitamura K."/>
            <person name="Iida T."/>
            <person name="Darby A."/>
            <person name="Hattori M."/>
            <person name="Ohkuma M."/>
        </authorList>
    </citation>
    <scope>NUCLEOTIDE SEQUENCE [LARGE SCALE GENOMIC DNA]</scope>
    <source>
        <strain evidence="15 16">JCM 21142</strain>
    </source>
</reference>
<dbReference type="GO" id="GO:0000049">
    <property type="term" value="F:tRNA binding"/>
    <property type="evidence" value="ECO:0007669"/>
    <property type="project" value="UniProtKB-KW"/>
</dbReference>
<dbReference type="InterPro" id="IPR001269">
    <property type="entry name" value="DUS_fam"/>
</dbReference>
<dbReference type="InterPro" id="IPR024036">
    <property type="entry name" value="tRNA-dHydroUridine_Synthase_C"/>
</dbReference>
<comment type="function">
    <text evidence="1 11">Catalyzes the synthesis of 5,6-dihydrouridine (D), a modified base found in the D-loop of most tRNAs, via the reduction of the C5-C6 double bond in target uridines.</text>
</comment>
<dbReference type="InterPro" id="IPR013785">
    <property type="entry name" value="Aldolase_TIM"/>
</dbReference>
<evidence type="ECO:0000256" key="10">
    <source>
        <dbReference type="ARBA" id="ARBA00048802"/>
    </source>
</evidence>
<dbReference type="Proteomes" id="UP000019402">
    <property type="component" value="Unassembled WGS sequence"/>
</dbReference>
<keyword evidence="5 11" id="KW-0819">tRNA processing</keyword>
<dbReference type="InterPro" id="IPR035587">
    <property type="entry name" value="DUS-like_FMN-bd"/>
</dbReference>
<dbReference type="Pfam" id="PF01207">
    <property type="entry name" value="Dus"/>
    <property type="match status" value="1"/>
</dbReference>
<name>W7YBG7_9BACT</name>
<comment type="catalytic activity">
    <reaction evidence="9">
        <text>a 5,6-dihydrouridine in tRNA + NADP(+) = a uridine in tRNA + NADPH + H(+)</text>
        <dbReference type="Rhea" id="RHEA:23624"/>
        <dbReference type="Rhea" id="RHEA-COMP:13339"/>
        <dbReference type="Rhea" id="RHEA-COMP:13887"/>
        <dbReference type="ChEBI" id="CHEBI:15378"/>
        <dbReference type="ChEBI" id="CHEBI:57783"/>
        <dbReference type="ChEBI" id="CHEBI:58349"/>
        <dbReference type="ChEBI" id="CHEBI:65315"/>
        <dbReference type="ChEBI" id="CHEBI:74443"/>
    </reaction>
</comment>
<dbReference type="EC" id="1.3.1.-" evidence="11"/>
<dbReference type="EMBL" id="BAMD01000063">
    <property type="protein sequence ID" value="GAF04978.1"/>
    <property type="molecule type" value="Genomic_DNA"/>
</dbReference>
<evidence type="ECO:0000256" key="3">
    <source>
        <dbReference type="ARBA" id="ARBA00022630"/>
    </source>
</evidence>
<comment type="catalytic activity">
    <reaction evidence="10">
        <text>a 5,6-dihydrouridine in tRNA + NAD(+) = a uridine in tRNA + NADH + H(+)</text>
        <dbReference type="Rhea" id="RHEA:54452"/>
        <dbReference type="Rhea" id="RHEA-COMP:13339"/>
        <dbReference type="Rhea" id="RHEA-COMP:13887"/>
        <dbReference type="ChEBI" id="CHEBI:15378"/>
        <dbReference type="ChEBI" id="CHEBI:57540"/>
        <dbReference type="ChEBI" id="CHEBI:57945"/>
        <dbReference type="ChEBI" id="CHEBI:65315"/>
        <dbReference type="ChEBI" id="CHEBI:74443"/>
    </reaction>
</comment>
<accession>W7YBG7</accession>
<evidence type="ECO:0000256" key="4">
    <source>
        <dbReference type="ARBA" id="ARBA00022643"/>
    </source>
</evidence>
<feature type="binding site" evidence="13">
    <location>
        <begin position="245"/>
        <end position="246"/>
    </location>
    <ligand>
        <name>FMN</name>
        <dbReference type="ChEBI" id="CHEBI:58210"/>
    </ligand>
</feature>
<dbReference type="AlphaFoldDB" id="W7YBG7"/>
<evidence type="ECO:0000256" key="9">
    <source>
        <dbReference type="ARBA" id="ARBA00048205"/>
    </source>
</evidence>
<dbReference type="RefSeq" id="WP_027472092.1">
    <property type="nucleotide sequence ID" value="NZ_BAMD01000063.1"/>
</dbReference>
<keyword evidence="16" id="KW-1185">Reference proteome</keyword>
<evidence type="ECO:0000256" key="6">
    <source>
        <dbReference type="ARBA" id="ARBA00022857"/>
    </source>
</evidence>